<protein>
    <submittedName>
        <fullName evidence="2">Uncharacterized protein</fullName>
    </submittedName>
</protein>
<evidence type="ECO:0000256" key="1">
    <source>
        <dbReference type="SAM" id="Phobius"/>
    </source>
</evidence>
<accession>A0A5P8I4M4</accession>
<keyword evidence="1" id="KW-0472">Membrane</keyword>
<sequence>MVQKSVAFSMSYMNITSIEYQSTQKDLQKSLETVIKEEANNFIKNVDMTLLRYRPSFRDITASLRGVLKVQNGYKYSDLEELFKSHYNSSTVNILQATGECNFCDENAFCSNNAKCQCREEYRDITKHSKGYNCIYSCFGNDCEVSDYCVASNHSYFCTPILSVRKDKVESFAVLTVACCGFIMSAVFFIACSIKLVSRDRKPINFNMREGKKINFRMRAQSSYSIDTKYANEFDMDDFQIDDITEEDLKPEKHNPLCVTNPLYVSDNAIIQPRQSVDLCLSKKPIQGKDLSGRLMKKSKFKKRTLTWRNTLRKTFGGK</sequence>
<reference evidence="2" key="1">
    <citation type="journal article" date="2019" name="PLoS Genet.">
        <title>A small set of conserved genes, including sp5 and Hox, are activated by Wnt signaling in the posterior of planarians and acoels.</title>
        <authorList>
            <person name="Tewari A.G."/>
            <person name="Owen J.H."/>
            <person name="Petersen C.P."/>
            <person name="Wagner D.E."/>
            <person name="Reddien P.W."/>
        </authorList>
    </citation>
    <scope>NUCLEOTIDE SEQUENCE</scope>
</reference>
<dbReference type="AlphaFoldDB" id="A0A5P8I4M4"/>
<proteinExistence type="evidence at transcript level"/>
<keyword evidence="1" id="KW-0812">Transmembrane</keyword>
<feature type="transmembrane region" description="Helical" evidence="1">
    <location>
        <begin position="172"/>
        <end position="194"/>
    </location>
</feature>
<keyword evidence="1" id="KW-1133">Transmembrane helix</keyword>
<name>A0A5P8I4M4_HOFMI</name>
<dbReference type="EMBL" id="MN305308">
    <property type="protein sequence ID" value="QFQ66902.1"/>
    <property type="molecule type" value="mRNA"/>
</dbReference>
<evidence type="ECO:0000313" key="2">
    <source>
        <dbReference type="EMBL" id="QFQ66902.1"/>
    </source>
</evidence>
<organism evidence="2">
    <name type="scientific">Hofstenia miamia</name>
    <name type="common">Three-banded panther worm</name>
    <dbReference type="NCBI Taxonomy" id="442651"/>
    <lineage>
        <taxon>Eukaryota</taxon>
        <taxon>Metazoa</taxon>
        <taxon>Xenacoelomorpha</taxon>
        <taxon>Acoelomorpha</taxon>
        <taxon>Acoela</taxon>
        <taxon>Hofsteniidae</taxon>
        <taxon>Hofstenia</taxon>
    </lineage>
</organism>